<dbReference type="Pfam" id="PF00022">
    <property type="entry name" value="Actin"/>
    <property type="match status" value="1"/>
</dbReference>
<feature type="region of interest" description="Disordered" evidence="2">
    <location>
        <begin position="1578"/>
        <end position="1630"/>
    </location>
</feature>
<protein>
    <submittedName>
        <fullName evidence="3">Uncharacterized protein</fullName>
    </submittedName>
</protein>
<feature type="compositionally biased region" description="Low complexity" evidence="2">
    <location>
        <begin position="18"/>
        <end position="34"/>
    </location>
</feature>
<comment type="similarity">
    <text evidence="1">Belongs to the actin family.</text>
</comment>
<feature type="compositionally biased region" description="Basic and acidic residues" evidence="2">
    <location>
        <begin position="479"/>
        <end position="504"/>
    </location>
</feature>
<dbReference type="EMBL" id="LJZO01000025">
    <property type="protein sequence ID" value="ROV95129.1"/>
    <property type="molecule type" value="Genomic_DNA"/>
</dbReference>
<name>A0A423VVP1_CYTCH</name>
<feature type="compositionally biased region" description="Basic and acidic residues" evidence="2">
    <location>
        <begin position="981"/>
        <end position="1001"/>
    </location>
</feature>
<feature type="region of interest" description="Disordered" evidence="2">
    <location>
        <begin position="886"/>
        <end position="930"/>
    </location>
</feature>
<feature type="compositionally biased region" description="Gly residues" evidence="2">
    <location>
        <begin position="454"/>
        <end position="466"/>
    </location>
</feature>
<feature type="region of interest" description="Disordered" evidence="2">
    <location>
        <begin position="972"/>
        <end position="1017"/>
    </location>
</feature>
<feature type="compositionally biased region" description="Low complexity" evidence="2">
    <location>
        <begin position="1101"/>
        <end position="1111"/>
    </location>
</feature>
<feature type="region of interest" description="Disordered" evidence="2">
    <location>
        <begin position="1076"/>
        <end position="1111"/>
    </location>
</feature>
<feature type="compositionally biased region" description="Low complexity" evidence="2">
    <location>
        <begin position="1076"/>
        <end position="1093"/>
    </location>
</feature>
<dbReference type="Proteomes" id="UP000284375">
    <property type="component" value="Unassembled WGS sequence"/>
</dbReference>
<proteinExistence type="inferred from homology"/>
<feature type="compositionally biased region" description="Polar residues" evidence="2">
    <location>
        <begin position="1578"/>
        <end position="1588"/>
    </location>
</feature>
<feature type="compositionally biased region" description="Low complexity" evidence="2">
    <location>
        <begin position="1506"/>
        <end position="1517"/>
    </location>
</feature>
<feature type="compositionally biased region" description="Low complexity" evidence="2">
    <location>
        <begin position="762"/>
        <end position="775"/>
    </location>
</feature>
<evidence type="ECO:0000313" key="4">
    <source>
        <dbReference type="Proteomes" id="UP000284375"/>
    </source>
</evidence>
<sequence>MATPGATLPHRAVSSIRGGAVPTTVSTSSSSSPAGGPGDNPRTPLRSVPNVPSAFNSPSALRAEDEILVVEFGARKLRVGFAGDPVPKGLVVFSPPQARRVGDFRAWDVGHVDDWRANERDGWGWEYELWRSDVRGLDLGFVGDRMERGLRDAFNKYLLIDSRPRRMVAVLPSGVPVPLLATTLDTLFNRLHAPSVSLLSSSVACTVAAGVRSALVVDMGWGETVVTGVYEYREVRSSRSVRAGKLLVENTHRLLATALGHPQDEDPEKEVKHIMSFEECEEIVNRLVWCKPAKGSKPARPREEGLPTVTEQDESEAAVPPASNSSASTTIPLKSTSRPTKVRMTYDQLSTPAETTFFDSQRRPCDFDDNELPLPLLIYRNLLSLPMDVRALCMSRIMFTGGCCNVLGLRGRILDEVSQLIQTHGWDPVHGKAVGAYKANPKLRRGSKQASDGGPTGVGDDGGEQGGGHEEDGVWVDAPKQEREADPDPIEEQLKKGQDDDKPRVQGQLRAIETLGAWSGASLLNLVKVPALATVEREAWREHGVSGASRPSEVDQKVAQRQSMGAGGLMRSNAARKRAKKLLKELWELQTHDVPMTASTLLETKYLLQSSKRCARVEVISPRFLAEHPASQVEITDDRIPILIPTSHFIRCQLEDQKLTGSRSHNCQQDPVALPAVLALLHCVCSTAFSARKSSYPTQFRWHCSLTHRTHIIFAFVDVKMRSRVYTIEELLNLRDSASSDVVAGMNYQENELVGMVRNKPRVNSVSSRSYNSSSLKRERKKTMDNSSTTSDEVVFKGTMNRRPVVKQEPTPVKNNENDNTATKAPAAPASDSDQHMEWKYRGRSESEIASNEPLPAPTGLNAQQNEGFQRFYKAVVSPTHVRVTAGGRIVPNTRNPVSPTAKRPKDDESASGEKTEAAPSAAPKQPPPVMGMPHPMPYFYPGYPGMPPVHPMTGMPMPMMPPGFPYPMPMPPVPNASGAAEKENQNKKTDDSRAAPESDPGKSGIKLSPPEQFDRTKPFVYNGQQWMFPMFPAHYPGFLRMPPPGYAGAMPGPHMMMPPHMAMAPMMGPMAPQPPSVAAKIPAAPASARQTTPQPPSKPPISSIRPSQITRKQIDGLRANLKYHEDQLQYNKHQIDEIDMETKIQMLNADIERFEKVFRAQVEYEGKHYPKSEKARDEESSSSGRSSAPSSKAQSQSEESKDSKATTVSNASHPQPKLRKKDRSRDSVGLNSNKSSNASYNFDEASSARERAFSAMNPAKKTTLPSGAALAPVFQPRSVSTFSCPVSNGQAQSQVWQSAKDEGMITQEQLEEAEKRLLAAGAKAWNIPQDVNGSSAQSSRGISPRGQENLGVPYLVGTLPRGINPYAGHRIEYDYNRKLTAEELQARHLYWGKAPRSISHGLPKYDGKNFYPPSPAKNITPSESPSIRRARVPIGVPEIDYGFSAPDGKDIDPFRAVTPNESFLKTEGKASSVRSAQSFSSQADNHSEEFEKALAESKTVEEMESSQGSQSRASLSETKSADYHDVRSNGASSKLWQSMLKRGLTNSDVLPSAVTSTTAQGYLPQFTGHATALLSPTISGTVGSPSRGSPAKEAEANSAGTSTFMAPKTGENAPPAPSDRTSISDTLRSMVGMKSPAWAH</sequence>
<dbReference type="SMART" id="SM00268">
    <property type="entry name" value="ACTIN"/>
    <property type="match status" value="1"/>
</dbReference>
<feature type="compositionally biased region" description="Low complexity" evidence="2">
    <location>
        <begin position="1182"/>
        <end position="1198"/>
    </location>
</feature>
<feature type="region of interest" description="Disordered" evidence="2">
    <location>
        <begin position="1"/>
        <end position="56"/>
    </location>
</feature>
<evidence type="ECO:0000256" key="1">
    <source>
        <dbReference type="RuleBase" id="RU000487"/>
    </source>
</evidence>
<dbReference type="InterPro" id="IPR004000">
    <property type="entry name" value="Actin"/>
</dbReference>
<dbReference type="Gene3D" id="3.30.420.40">
    <property type="match status" value="2"/>
</dbReference>
<dbReference type="STRING" id="252740.A0A423VVP1"/>
<feature type="compositionally biased region" description="Polar residues" evidence="2">
    <location>
        <begin position="1230"/>
        <end position="1241"/>
    </location>
</feature>
<evidence type="ECO:0000313" key="3">
    <source>
        <dbReference type="EMBL" id="ROV95129.1"/>
    </source>
</evidence>
<comment type="caution">
    <text evidence="3">The sequence shown here is derived from an EMBL/GenBank/DDBJ whole genome shotgun (WGS) entry which is preliminary data.</text>
</comment>
<organism evidence="3 4">
    <name type="scientific">Cytospora chrysosperma</name>
    <name type="common">Cytospora canker fungus</name>
    <name type="synonym">Sphaeria chrysosperma</name>
    <dbReference type="NCBI Taxonomy" id="252740"/>
    <lineage>
        <taxon>Eukaryota</taxon>
        <taxon>Fungi</taxon>
        <taxon>Dikarya</taxon>
        <taxon>Ascomycota</taxon>
        <taxon>Pezizomycotina</taxon>
        <taxon>Sordariomycetes</taxon>
        <taxon>Sordariomycetidae</taxon>
        <taxon>Diaporthales</taxon>
        <taxon>Cytosporaceae</taxon>
        <taxon>Cytospora</taxon>
    </lineage>
</organism>
<feature type="compositionally biased region" description="Basic and acidic residues" evidence="2">
    <location>
        <begin position="833"/>
        <end position="847"/>
    </location>
</feature>
<dbReference type="SUPFAM" id="SSF53067">
    <property type="entry name" value="Actin-like ATPase domain"/>
    <property type="match status" value="2"/>
</dbReference>
<dbReference type="Gene3D" id="3.90.640.10">
    <property type="entry name" value="Actin, Chain A, domain 4"/>
    <property type="match status" value="1"/>
</dbReference>
<gene>
    <name evidence="3" type="ORF">VSDG_05820</name>
</gene>
<reference evidence="3 4" key="1">
    <citation type="submission" date="2015-09" db="EMBL/GenBank/DDBJ databases">
        <title>Host preference determinants of Valsa canker pathogens revealed by comparative genomics.</title>
        <authorList>
            <person name="Yin Z."/>
            <person name="Huang L."/>
        </authorList>
    </citation>
    <scope>NUCLEOTIDE SEQUENCE [LARGE SCALE GENOMIC DNA]</scope>
    <source>
        <strain evidence="3 4">YSFL</strain>
    </source>
</reference>
<evidence type="ECO:0000256" key="2">
    <source>
        <dbReference type="SAM" id="MobiDB-lite"/>
    </source>
</evidence>
<feature type="region of interest" description="Disordered" evidence="2">
    <location>
        <begin position="1170"/>
        <end position="1244"/>
    </location>
</feature>
<feature type="compositionally biased region" description="Basic and acidic residues" evidence="2">
    <location>
        <begin position="904"/>
        <end position="917"/>
    </location>
</feature>
<dbReference type="OrthoDB" id="5401902at2759"/>
<dbReference type="PANTHER" id="PTHR11937">
    <property type="entry name" value="ACTIN"/>
    <property type="match status" value="1"/>
</dbReference>
<feature type="compositionally biased region" description="Polar residues" evidence="2">
    <location>
        <begin position="329"/>
        <end position="339"/>
    </location>
</feature>
<feature type="compositionally biased region" description="Basic and acidic residues" evidence="2">
    <location>
        <begin position="1486"/>
        <end position="1502"/>
    </location>
</feature>
<keyword evidence="4" id="KW-1185">Reference proteome</keyword>
<dbReference type="InterPro" id="IPR043129">
    <property type="entry name" value="ATPase_NBD"/>
</dbReference>
<feature type="region of interest" description="Disordered" evidence="2">
    <location>
        <begin position="759"/>
        <end position="863"/>
    </location>
</feature>
<feature type="region of interest" description="Disordered" evidence="2">
    <location>
        <begin position="294"/>
        <end position="341"/>
    </location>
</feature>
<feature type="region of interest" description="Disordered" evidence="2">
    <location>
        <begin position="440"/>
        <end position="504"/>
    </location>
</feature>
<feature type="compositionally biased region" description="Polar residues" evidence="2">
    <location>
        <begin position="813"/>
        <end position="823"/>
    </location>
</feature>
<accession>A0A423VVP1</accession>
<feature type="compositionally biased region" description="Low complexity" evidence="2">
    <location>
        <begin position="317"/>
        <end position="328"/>
    </location>
</feature>
<feature type="compositionally biased region" description="Basic and acidic residues" evidence="2">
    <location>
        <begin position="1170"/>
        <end position="1180"/>
    </location>
</feature>
<feature type="region of interest" description="Disordered" evidence="2">
    <location>
        <begin position="1476"/>
        <end position="1527"/>
    </location>
</feature>